<evidence type="ECO:0000313" key="5">
    <source>
        <dbReference type="Proteomes" id="UP000177870"/>
    </source>
</evidence>
<keyword evidence="1 4" id="KW-0808">Transferase</keyword>
<keyword evidence="2" id="KW-0012">Acyltransferase</keyword>
<sequence>MTTIEVRPVKNKQELEDMYHQRWLVFRKPLGMEKGTEQDQYESSAFHLVAICNNQVIGSARLRELSPGLGTIAYVGLLPEFRHQGIGTKLIETLIEKAKANNLKALRLMTRINALGFYSRLGFIADGEPFDYVGISHQFMYLNI</sequence>
<name>A0A1D8TUE8_9CYAN</name>
<dbReference type="Pfam" id="PF00583">
    <property type="entry name" value="Acetyltransf_1"/>
    <property type="match status" value="1"/>
</dbReference>
<evidence type="ECO:0000259" key="3">
    <source>
        <dbReference type="PROSITE" id="PS51186"/>
    </source>
</evidence>
<dbReference type="Proteomes" id="UP000177870">
    <property type="component" value="Chromosome"/>
</dbReference>
<dbReference type="InterPro" id="IPR000182">
    <property type="entry name" value="GNAT_dom"/>
</dbReference>
<protein>
    <submittedName>
        <fullName evidence="4">GNAT family N-acetyltransferase</fullName>
    </submittedName>
</protein>
<evidence type="ECO:0000256" key="1">
    <source>
        <dbReference type="ARBA" id="ARBA00022679"/>
    </source>
</evidence>
<organism evidence="4 5">
    <name type="scientific">Moorena producens PAL-8-15-08-1</name>
    <dbReference type="NCBI Taxonomy" id="1458985"/>
    <lineage>
        <taxon>Bacteria</taxon>
        <taxon>Bacillati</taxon>
        <taxon>Cyanobacteriota</taxon>
        <taxon>Cyanophyceae</taxon>
        <taxon>Coleofasciculales</taxon>
        <taxon>Coleofasciculaceae</taxon>
        <taxon>Moorena</taxon>
    </lineage>
</organism>
<dbReference type="AlphaFoldDB" id="A0A1D8TUE8"/>
<accession>A0A1D8TUE8</accession>
<evidence type="ECO:0000256" key="2">
    <source>
        <dbReference type="ARBA" id="ARBA00023315"/>
    </source>
</evidence>
<dbReference type="RefSeq" id="WP_070393546.1">
    <property type="nucleotide sequence ID" value="NZ_CP017599.1"/>
</dbReference>
<dbReference type="InterPro" id="IPR016181">
    <property type="entry name" value="Acyl_CoA_acyltransferase"/>
</dbReference>
<dbReference type="PANTHER" id="PTHR43877">
    <property type="entry name" value="AMINOALKYLPHOSPHONATE N-ACETYLTRANSFERASE-RELATED-RELATED"/>
    <property type="match status" value="1"/>
</dbReference>
<dbReference type="EMBL" id="CP017599">
    <property type="protein sequence ID" value="AOX01096.1"/>
    <property type="molecule type" value="Genomic_DNA"/>
</dbReference>
<dbReference type="PROSITE" id="PS51186">
    <property type="entry name" value="GNAT"/>
    <property type="match status" value="1"/>
</dbReference>
<proteinExistence type="predicted"/>
<dbReference type="CDD" id="cd04301">
    <property type="entry name" value="NAT_SF"/>
    <property type="match status" value="1"/>
</dbReference>
<gene>
    <name evidence="4" type="ORF">BJP34_18080</name>
</gene>
<evidence type="ECO:0000313" key="4">
    <source>
        <dbReference type="EMBL" id="AOX01096.1"/>
    </source>
</evidence>
<dbReference type="Gene3D" id="3.40.630.30">
    <property type="match status" value="1"/>
</dbReference>
<dbReference type="InterPro" id="IPR050832">
    <property type="entry name" value="Bact_Acetyltransf"/>
</dbReference>
<dbReference type="GO" id="GO:0016747">
    <property type="term" value="F:acyltransferase activity, transferring groups other than amino-acyl groups"/>
    <property type="evidence" value="ECO:0007669"/>
    <property type="project" value="InterPro"/>
</dbReference>
<dbReference type="SUPFAM" id="SSF55729">
    <property type="entry name" value="Acyl-CoA N-acyltransferases (Nat)"/>
    <property type="match status" value="1"/>
</dbReference>
<dbReference type="PANTHER" id="PTHR43877:SF2">
    <property type="entry name" value="AMINOALKYLPHOSPHONATE N-ACETYLTRANSFERASE-RELATED"/>
    <property type="match status" value="1"/>
</dbReference>
<reference evidence="5" key="1">
    <citation type="submission" date="2016-10" db="EMBL/GenBank/DDBJ databases">
        <title>Comparative genomics uncovers the prolific and rare metabolic potential of the cyanobacterial genus Moorea.</title>
        <authorList>
            <person name="Leao T."/>
            <person name="Castelao G."/>
            <person name="Korobeynikov A."/>
            <person name="Monroe E.A."/>
            <person name="Podell S."/>
            <person name="Glukhov E."/>
            <person name="Allen E."/>
            <person name="Gerwick W.H."/>
            <person name="Gerwick L."/>
        </authorList>
    </citation>
    <scope>NUCLEOTIDE SEQUENCE [LARGE SCALE GENOMIC DNA]</scope>
    <source>
        <strain evidence="5">PAL-8-15-08-1</strain>
    </source>
</reference>
<feature type="domain" description="N-acetyltransferase" evidence="3">
    <location>
        <begin position="4"/>
        <end position="144"/>
    </location>
</feature>
<dbReference type="OrthoDB" id="9796171at2"/>
<dbReference type="KEGG" id="mpro:BJP34_18080"/>